<reference evidence="4" key="1">
    <citation type="submission" date="2023-06" db="EMBL/GenBank/DDBJ databases">
        <authorList>
            <person name="Jiang Y."/>
            <person name="Liu Q."/>
        </authorList>
    </citation>
    <scope>NUCLEOTIDE SEQUENCE</scope>
    <source>
        <strain evidence="4">CGMCC 1.12089</strain>
    </source>
</reference>
<feature type="region of interest" description="Disordered" evidence="3">
    <location>
        <begin position="66"/>
        <end position="95"/>
    </location>
</feature>
<dbReference type="InterPro" id="IPR029058">
    <property type="entry name" value="AB_hydrolase_fold"/>
</dbReference>
<evidence type="ECO:0000256" key="2">
    <source>
        <dbReference type="ARBA" id="ARBA00022801"/>
    </source>
</evidence>
<name>A0ABT7N8B4_9BURK</name>
<dbReference type="InterPro" id="IPR050955">
    <property type="entry name" value="Plant_Biomass_Hydrol_Est"/>
</dbReference>
<protein>
    <submittedName>
        <fullName evidence="4">PHB depolymerase family esterase</fullName>
    </submittedName>
</protein>
<keyword evidence="2" id="KW-0378">Hydrolase</keyword>
<dbReference type="Proteomes" id="UP001174908">
    <property type="component" value="Unassembled WGS sequence"/>
</dbReference>
<dbReference type="Gene3D" id="3.40.50.1820">
    <property type="entry name" value="alpha/beta hydrolase"/>
    <property type="match status" value="1"/>
</dbReference>
<dbReference type="PANTHER" id="PTHR43037:SF1">
    <property type="entry name" value="BLL1128 PROTEIN"/>
    <property type="match status" value="1"/>
</dbReference>
<dbReference type="EMBL" id="JASZYV010000001">
    <property type="protein sequence ID" value="MDM0044166.1"/>
    <property type="molecule type" value="Genomic_DNA"/>
</dbReference>
<dbReference type="RefSeq" id="WP_286659225.1">
    <property type="nucleotide sequence ID" value="NZ_JASZYV010000001.1"/>
</dbReference>
<organism evidence="4 5">
    <name type="scientific">Variovorax dokdonensis</name>
    <dbReference type="NCBI Taxonomy" id="344883"/>
    <lineage>
        <taxon>Bacteria</taxon>
        <taxon>Pseudomonadati</taxon>
        <taxon>Pseudomonadota</taxon>
        <taxon>Betaproteobacteria</taxon>
        <taxon>Burkholderiales</taxon>
        <taxon>Comamonadaceae</taxon>
        <taxon>Variovorax</taxon>
    </lineage>
</organism>
<comment type="caution">
    <text evidence="4">The sequence shown here is derived from an EMBL/GenBank/DDBJ whole genome shotgun (WGS) entry which is preliminary data.</text>
</comment>
<keyword evidence="5" id="KW-1185">Reference proteome</keyword>
<dbReference type="PANTHER" id="PTHR43037">
    <property type="entry name" value="UNNAMED PRODUCT-RELATED"/>
    <property type="match status" value="1"/>
</dbReference>
<proteinExistence type="predicted"/>
<evidence type="ECO:0000313" key="4">
    <source>
        <dbReference type="EMBL" id="MDM0044166.1"/>
    </source>
</evidence>
<sequence>MNPKFQQLLAQATHLTRAGDLRAATAAIQAALLQTPDTPPSPHAPGAADEPGEIIDVQAREIPNVAPERAQLEPDSSEPAPLGRSSFSTHTLAQGGTQRDYKLFVPPQAGERPLPLVVMLHGCTQNPDDFAAGTAMNDAALAQGFYVLYPAQSRKANPQGCWNWFKHTHQQRDRGEPGLIAAMTREVMARHRVDADRVYVAGLSAGGAMAAIVGELYPELFAAVGVHSGLAANAAADLPSALAAMKGATASPKPAAGGGSGVPTIVFHGDADSTVHARNGASVVFSATGQVEPSETEHVQGAGRRHATRHLHCHADGRVLAEHWVVHGGSHAWFGGSPQGSYTDASGPDATEEMLRFFFEHPRKPAH</sequence>
<accession>A0ABT7N8B4</accession>
<keyword evidence="1" id="KW-0732">Signal</keyword>
<dbReference type="NCBIfam" id="TIGR01840">
    <property type="entry name" value="esterase_phb"/>
    <property type="match status" value="1"/>
</dbReference>
<evidence type="ECO:0000256" key="1">
    <source>
        <dbReference type="ARBA" id="ARBA00022729"/>
    </source>
</evidence>
<dbReference type="InterPro" id="IPR010126">
    <property type="entry name" value="Esterase_phb"/>
</dbReference>
<dbReference type="Pfam" id="PF10503">
    <property type="entry name" value="Esterase_PHB"/>
    <property type="match status" value="1"/>
</dbReference>
<evidence type="ECO:0000313" key="5">
    <source>
        <dbReference type="Proteomes" id="UP001174908"/>
    </source>
</evidence>
<gene>
    <name evidence="4" type="ORF">QTH91_06705</name>
</gene>
<feature type="compositionally biased region" description="Polar residues" evidence="3">
    <location>
        <begin position="85"/>
        <end position="95"/>
    </location>
</feature>
<dbReference type="SUPFAM" id="SSF53474">
    <property type="entry name" value="alpha/beta-Hydrolases"/>
    <property type="match status" value="1"/>
</dbReference>
<evidence type="ECO:0000256" key="3">
    <source>
        <dbReference type="SAM" id="MobiDB-lite"/>
    </source>
</evidence>